<dbReference type="SUPFAM" id="SSF52833">
    <property type="entry name" value="Thioredoxin-like"/>
    <property type="match status" value="1"/>
</dbReference>
<dbReference type="InterPro" id="IPR000889">
    <property type="entry name" value="Glutathione_peroxidase"/>
</dbReference>
<comment type="caution">
    <text evidence="4">The sequence shown here is derived from an EMBL/GenBank/DDBJ whole genome shotgun (WGS) entry which is preliminary data.</text>
</comment>
<proteinExistence type="inferred from homology"/>
<keyword evidence="3" id="KW-0560">Oxidoreductase</keyword>
<keyword evidence="2" id="KW-0575">Peroxidase</keyword>
<evidence type="ECO:0000256" key="2">
    <source>
        <dbReference type="ARBA" id="ARBA00022559"/>
    </source>
</evidence>
<evidence type="ECO:0000313" key="5">
    <source>
        <dbReference type="Proteomes" id="UP001552299"/>
    </source>
</evidence>
<dbReference type="AlphaFoldDB" id="A0ABD0V5I3"/>
<dbReference type="Gene3D" id="3.40.30.10">
    <property type="entry name" value="Glutaredoxin"/>
    <property type="match status" value="1"/>
</dbReference>
<dbReference type="GO" id="GO:0004601">
    <property type="term" value="F:peroxidase activity"/>
    <property type="evidence" value="ECO:0007669"/>
    <property type="project" value="UniProtKB-KW"/>
</dbReference>
<evidence type="ECO:0000256" key="3">
    <source>
        <dbReference type="ARBA" id="ARBA00023002"/>
    </source>
</evidence>
<dbReference type="PROSITE" id="PS51355">
    <property type="entry name" value="GLUTATHIONE_PEROXID_3"/>
    <property type="match status" value="1"/>
</dbReference>
<sequence length="140" mass="15863">MEQETPESFYDVIVKDIGGADVSLSTYSGKVLLIVNVASKCVIIANDWTMARQLTYLSQQCAIPSDHPQFETMDQITSDGLLDRRISSAVQKESRNIEIYTVNQRINSFNFAQLKPALIRNPKTIIASFSRSTRWDLIKF</sequence>
<comment type="similarity">
    <text evidence="1">Belongs to the glutathione peroxidase family.</text>
</comment>
<evidence type="ECO:0000256" key="1">
    <source>
        <dbReference type="ARBA" id="ARBA00006926"/>
    </source>
</evidence>
<gene>
    <name evidence="4" type="ORF">M5K25_013129</name>
</gene>
<dbReference type="Pfam" id="PF00255">
    <property type="entry name" value="GSHPx"/>
    <property type="match status" value="1"/>
</dbReference>
<evidence type="ECO:0000313" key="4">
    <source>
        <dbReference type="EMBL" id="KAL0918012.1"/>
    </source>
</evidence>
<reference evidence="4 5" key="1">
    <citation type="journal article" date="2024" name="Plant Biotechnol. J.">
        <title>Dendrobium thyrsiflorum genome and its molecular insights into genes involved in important horticultural traits.</title>
        <authorList>
            <person name="Chen B."/>
            <person name="Wang J.Y."/>
            <person name="Zheng P.J."/>
            <person name="Li K.L."/>
            <person name="Liang Y.M."/>
            <person name="Chen X.F."/>
            <person name="Zhang C."/>
            <person name="Zhao X."/>
            <person name="He X."/>
            <person name="Zhang G.Q."/>
            <person name="Liu Z.J."/>
            <person name="Xu Q."/>
        </authorList>
    </citation>
    <scope>NUCLEOTIDE SEQUENCE [LARGE SCALE GENOMIC DNA]</scope>
    <source>
        <strain evidence="4">GZMU011</strain>
    </source>
</reference>
<dbReference type="Proteomes" id="UP001552299">
    <property type="component" value="Unassembled WGS sequence"/>
</dbReference>
<dbReference type="InterPro" id="IPR036249">
    <property type="entry name" value="Thioredoxin-like_sf"/>
</dbReference>
<protein>
    <submittedName>
        <fullName evidence="4">Uncharacterized protein</fullName>
    </submittedName>
</protein>
<accession>A0ABD0V5I3</accession>
<organism evidence="4 5">
    <name type="scientific">Dendrobium thyrsiflorum</name>
    <name type="common">Pinecone-like raceme dendrobium</name>
    <name type="synonym">Orchid</name>
    <dbReference type="NCBI Taxonomy" id="117978"/>
    <lineage>
        <taxon>Eukaryota</taxon>
        <taxon>Viridiplantae</taxon>
        <taxon>Streptophyta</taxon>
        <taxon>Embryophyta</taxon>
        <taxon>Tracheophyta</taxon>
        <taxon>Spermatophyta</taxon>
        <taxon>Magnoliopsida</taxon>
        <taxon>Liliopsida</taxon>
        <taxon>Asparagales</taxon>
        <taxon>Orchidaceae</taxon>
        <taxon>Epidendroideae</taxon>
        <taxon>Malaxideae</taxon>
        <taxon>Dendrobiinae</taxon>
        <taxon>Dendrobium</taxon>
    </lineage>
</organism>
<dbReference type="EMBL" id="JANQDX010000010">
    <property type="protein sequence ID" value="KAL0918012.1"/>
    <property type="molecule type" value="Genomic_DNA"/>
</dbReference>
<keyword evidence="5" id="KW-1185">Reference proteome</keyword>
<name>A0ABD0V5I3_DENTH</name>